<dbReference type="PANTHER" id="PTHR28630:SF3">
    <property type="entry name" value="PEROXIREDOXIN-LIKE 2C"/>
    <property type="match status" value="1"/>
</dbReference>
<protein>
    <submittedName>
        <fullName evidence="1">Predicted protein</fullName>
    </submittedName>
</protein>
<dbReference type="EMBL" id="GG663746">
    <property type="protein sequence ID" value="EEH53259.1"/>
    <property type="molecule type" value="Genomic_DNA"/>
</dbReference>
<proteinExistence type="predicted"/>
<dbReference type="OMA" id="KFCEYTG"/>
<sequence length="203" mass="21818">RVLVPFMTQFADFDSWELAQKLVDDLPALSDAGVTVVGVGIGSVDAAREFARRTNFPLESLYADDTAAAYAALGFAPGFGRAGGDGMAKLMVMCAGVGSPGTLSAVFGGYLGSKYKKQLFNEGSNYDNPTIRKLMDVTLGKGYQRPFELATLRLKNMIEIIGDWEKLAPSDDQLLVQRGGSLVFQDGKVAFRHDDAGILGYCD</sequence>
<accession>C1N3V8</accession>
<dbReference type="Pfam" id="PF13911">
    <property type="entry name" value="AhpC-TSA_2"/>
    <property type="match status" value="1"/>
</dbReference>
<evidence type="ECO:0000313" key="2">
    <source>
        <dbReference type="Proteomes" id="UP000001876"/>
    </source>
</evidence>
<dbReference type="KEGG" id="mpp:MICPUCDRAFT_6760"/>
<keyword evidence="2" id="KW-1185">Reference proteome</keyword>
<dbReference type="AlphaFoldDB" id="C1N3V8"/>
<dbReference type="PANTHER" id="PTHR28630">
    <property type="match status" value="1"/>
</dbReference>
<dbReference type="GeneID" id="9688124"/>
<reference evidence="1 2" key="1">
    <citation type="journal article" date="2009" name="Science">
        <title>Green evolution and dynamic adaptations revealed by genomes of the marine picoeukaryotes Micromonas.</title>
        <authorList>
            <person name="Worden A.Z."/>
            <person name="Lee J.H."/>
            <person name="Mock T."/>
            <person name="Rouze P."/>
            <person name="Simmons M.P."/>
            <person name="Aerts A.L."/>
            <person name="Allen A.E."/>
            <person name="Cuvelier M.L."/>
            <person name="Derelle E."/>
            <person name="Everett M.V."/>
            <person name="Foulon E."/>
            <person name="Grimwood J."/>
            <person name="Gundlach H."/>
            <person name="Henrissat B."/>
            <person name="Napoli C."/>
            <person name="McDonald S.M."/>
            <person name="Parker M.S."/>
            <person name="Rombauts S."/>
            <person name="Salamov A."/>
            <person name="Von Dassow P."/>
            <person name="Badger J.H."/>
            <person name="Coutinho P.M."/>
            <person name="Demir E."/>
            <person name="Dubchak I."/>
            <person name="Gentemann C."/>
            <person name="Eikrem W."/>
            <person name="Gready J.E."/>
            <person name="John U."/>
            <person name="Lanier W."/>
            <person name="Lindquist E.A."/>
            <person name="Lucas S."/>
            <person name="Mayer K.F."/>
            <person name="Moreau H."/>
            <person name="Not F."/>
            <person name="Otillar R."/>
            <person name="Panaud O."/>
            <person name="Pangilinan J."/>
            <person name="Paulsen I."/>
            <person name="Piegu B."/>
            <person name="Poliakov A."/>
            <person name="Robbens S."/>
            <person name="Schmutz J."/>
            <person name="Toulza E."/>
            <person name="Wyss T."/>
            <person name="Zelensky A."/>
            <person name="Zhou K."/>
            <person name="Armbrust E.V."/>
            <person name="Bhattacharya D."/>
            <person name="Goodenough U.W."/>
            <person name="Van de Peer Y."/>
            <person name="Grigoriev I.V."/>
        </authorList>
    </citation>
    <scope>NUCLEOTIDE SEQUENCE [LARGE SCALE GENOMIC DNA]</scope>
    <source>
        <strain evidence="1 2">CCMP1545</strain>
    </source>
</reference>
<name>C1N3V8_MICPC</name>
<feature type="non-terminal residue" evidence="1">
    <location>
        <position position="1"/>
    </location>
</feature>
<feature type="non-terminal residue" evidence="1">
    <location>
        <position position="203"/>
    </location>
</feature>
<evidence type="ECO:0000313" key="1">
    <source>
        <dbReference type="EMBL" id="EEH53259.1"/>
    </source>
</evidence>
<dbReference type="Proteomes" id="UP000001876">
    <property type="component" value="Unassembled WGS sequence"/>
</dbReference>
<dbReference type="RefSeq" id="XP_003062440.1">
    <property type="nucleotide sequence ID" value="XM_003062394.1"/>
</dbReference>
<dbReference type="OrthoDB" id="40334at2759"/>
<dbReference type="eggNOG" id="ENOG502S21S">
    <property type="taxonomic scope" value="Eukaryota"/>
</dbReference>
<dbReference type="InterPro" id="IPR032801">
    <property type="entry name" value="PXL2A/B/C"/>
</dbReference>
<gene>
    <name evidence="1" type="ORF">MICPUCDRAFT_6760</name>
</gene>
<organism evidence="2">
    <name type="scientific">Micromonas pusilla (strain CCMP1545)</name>
    <name type="common">Picoplanktonic green alga</name>
    <dbReference type="NCBI Taxonomy" id="564608"/>
    <lineage>
        <taxon>Eukaryota</taxon>
        <taxon>Viridiplantae</taxon>
        <taxon>Chlorophyta</taxon>
        <taxon>Mamiellophyceae</taxon>
        <taxon>Mamiellales</taxon>
        <taxon>Mamiellaceae</taxon>
        <taxon>Micromonas</taxon>
    </lineage>
</organism>